<evidence type="ECO:0000313" key="3">
    <source>
        <dbReference type="Proteomes" id="UP001295462"/>
    </source>
</evidence>
<reference evidence="2" key="1">
    <citation type="submission" date="2022-01" db="EMBL/GenBank/DDBJ databases">
        <authorList>
            <person name="Lagorce A."/>
        </authorList>
    </citation>
    <scope>NUCLEOTIDE SEQUENCE</scope>
    <source>
        <strain evidence="2">Th15_F1_A12</strain>
    </source>
</reference>
<sequence length="80" mass="9093">MNYREKYAPHMMALCAFCWALVMIKFTYIDKLEDLNYWFGLAVFGMFIFGAVSLAKKNKRKLNSQASANANSAGGRTQNN</sequence>
<name>A0AAU9QU81_9VIBR</name>
<dbReference type="AlphaFoldDB" id="A0AAU9QU81"/>
<keyword evidence="1" id="KW-0472">Membrane</keyword>
<protein>
    <submittedName>
        <fullName evidence="2">Uncharacterized protein</fullName>
    </submittedName>
</protein>
<feature type="transmembrane region" description="Helical" evidence="1">
    <location>
        <begin position="35"/>
        <end position="55"/>
    </location>
</feature>
<dbReference type="RefSeq" id="WP_409589817.1">
    <property type="nucleotide sequence ID" value="NZ_CAKMTZ010000104.1"/>
</dbReference>
<keyword evidence="1" id="KW-0812">Transmembrane</keyword>
<feature type="transmembrane region" description="Helical" evidence="1">
    <location>
        <begin position="12"/>
        <end position="29"/>
    </location>
</feature>
<comment type="caution">
    <text evidence="2">The sequence shown here is derived from an EMBL/GenBank/DDBJ whole genome shotgun (WGS) entry which is preliminary data.</text>
</comment>
<keyword evidence="1" id="KW-1133">Transmembrane helix</keyword>
<evidence type="ECO:0000256" key="1">
    <source>
        <dbReference type="SAM" id="Phobius"/>
    </source>
</evidence>
<dbReference type="Proteomes" id="UP001295462">
    <property type="component" value="Unassembled WGS sequence"/>
</dbReference>
<dbReference type="EMBL" id="CAKMUD010000105">
    <property type="protein sequence ID" value="CAH1601823.1"/>
    <property type="molecule type" value="Genomic_DNA"/>
</dbReference>
<organism evidence="2 3">
    <name type="scientific">Vibrio jasicida</name>
    <dbReference type="NCBI Taxonomy" id="766224"/>
    <lineage>
        <taxon>Bacteria</taxon>
        <taxon>Pseudomonadati</taxon>
        <taxon>Pseudomonadota</taxon>
        <taxon>Gammaproteobacteria</taxon>
        <taxon>Vibrionales</taxon>
        <taxon>Vibrionaceae</taxon>
        <taxon>Vibrio</taxon>
    </lineage>
</organism>
<proteinExistence type="predicted"/>
<accession>A0AAU9QU81</accession>
<evidence type="ECO:0000313" key="2">
    <source>
        <dbReference type="EMBL" id="CAH1601823.1"/>
    </source>
</evidence>
<gene>
    <name evidence="2" type="ORF">THF1A12_50237</name>
</gene>